<dbReference type="EMBL" id="CCYD01000523">
    <property type="protein sequence ID" value="CEG40838.1"/>
    <property type="molecule type" value="Genomic_DNA"/>
</dbReference>
<reference evidence="2" key="1">
    <citation type="submission" date="2014-09" db="EMBL/GenBank/DDBJ databases">
        <authorList>
            <person name="Sharma Rahul"/>
            <person name="Thines Marco"/>
        </authorList>
    </citation>
    <scope>NUCLEOTIDE SEQUENCE [LARGE SCALE GENOMIC DNA]</scope>
</reference>
<dbReference type="AlphaFoldDB" id="A0A0P1AHT4"/>
<dbReference type="RefSeq" id="XP_024577207.1">
    <property type="nucleotide sequence ID" value="XM_024726540.1"/>
</dbReference>
<evidence type="ECO:0000313" key="2">
    <source>
        <dbReference type="Proteomes" id="UP000054928"/>
    </source>
</evidence>
<dbReference type="GeneID" id="36406072"/>
<evidence type="ECO:0000313" key="1">
    <source>
        <dbReference type="EMBL" id="CEG40838.1"/>
    </source>
</evidence>
<dbReference type="Proteomes" id="UP000054928">
    <property type="component" value="Unassembled WGS sequence"/>
</dbReference>
<keyword evidence="2" id="KW-1185">Reference proteome</keyword>
<name>A0A0P1AHT4_PLAHL</name>
<protein>
    <submittedName>
        <fullName evidence="1">Uncharacterized protein</fullName>
    </submittedName>
</protein>
<sequence>MGKANPLLCDNVHVSTFSAWVYPVSSTVAGLRSLARYFADAIKGTRREDVSSNWKRESASLDVILELCMMRNVITLTSPPLLWRKLNT</sequence>
<accession>A0A0P1AHT4</accession>
<organism evidence="1 2">
    <name type="scientific">Plasmopara halstedii</name>
    <name type="common">Downy mildew of sunflower</name>
    <dbReference type="NCBI Taxonomy" id="4781"/>
    <lineage>
        <taxon>Eukaryota</taxon>
        <taxon>Sar</taxon>
        <taxon>Stramenopiles</taxon>
        <taxon>Oomycota</taxon>
        <taxon>Peronosporomycetes</taxon>
        <taxon>Peronosporales</taxon>
        <taxon>Peronosporaceae</taxon>
        <taxon>Plasmopara</taxon>
    </lineage>
</organism>
<proteinExistence type="predicted"/>